<protein>
    <submittedName>
        <fullName evidence="2">DUF2809 domain-containing protein</fullName>
    </submittedName>
</protein>
<keyword evidence="1" id="KW-1133">Transmembrane helix</keyword>
<evidence type="ECO:0000313" key="3">
    <source>
        <dbReference type="Proteomes" id="UP000288227"/>
    </source>
</evidence>
<accession>A0A401U5A1</accession>
<feature type="transmembrane region" description="Helical" evidence="1">
    <location>
        <begin position="93"/>
        <end position="116"/>
    </location>
</feature>
<dbReference type="InterPro" id="IPR021257">
    <property type="entry name" value="DUF2809"/>
</dbReference>
<feature type="transmembrane region" description="Helical" evidence="1">
    <location>
        <begin position="31"/>
        <end position="48"/>
    </location>
</feature>
<comment type="caution">
    <text evidence="2">The sequence shown here is derived from an EMBL/GenBank/DDBJ whole genome shotgun (WGS) entry which is preliminary data.</text>
</comment>
<keyword evidence="3" id="KW-1185">Reference proteome</keyword>
<dbReference type="Pfam" id="PF10990">
    <property type="entry name" value="DUF2809"/>
    <property type="match status" value="1"/>
</dbReference>
<sequence>MIRFSKTYFIIALLIFVVEVLIALFIRDRIIRPYLGDVLVVILIYCFIKSFLSWPYQLTAMGVLLFSFFIEWLQSINFVEKIGLKHSTLANTIIGNSFAWLDILAYIVGIIIVLVIEKRRASNIFI</sequence>
<dbReference type="AlphaFoldDB" id="A0A401U5A1"/>
<keyword evidence="1" id="KW-0472">Membrane</keyword>
<reference evidence="2 3" key="1">
    <citation type="submission" date="2018-11" db="EMBL/GenBank/DDBJ databases">
        <title>Chryseotalea sanarue gen. nov., sp., nov., a member of the family Cytophagaceae, isolated from a brackish lake in Hamamatsu Japan.</title>
        <authorList>
            <person name="Maejima Y."/>
            <person name="Iino T."/>
            <person name="Muraguchi Y."/>
            <person name="Fukuda K."/>
            <person name="Ohkuma M."/>
            <person name="Moriuchi R."/>
            <person name="Dohra H."/>
            <person name="Kimbara K."/>
            <person name="Shintani M."/>
        </authorList>
    </citation>
    <scope>NUCLEOTIDE SEQUENCE [LARGE SCALE GENOMIC DNA]</scope>
    <source>
        <strain evidence="2 3">Ys</strain>
    </source>
</reference>
<dbReference type="Proteomes" id="UP000288227">
    <property type="component" value="Unassembled WGS sequence"/>
</dbReference>
<name>A0A401U5A1_9BACT</name>
<dbReference type="OrthoDB" id="5360192at2"/>
<dbReference type="EMBL" id="BHXQ01000001">
    <property type="protein sequence ID" value="GCC50098.1"/>
    <property type="molecule type" value="Genomic_DNA"/>
</dbReference>
<dbReference type="RefSeq" id="WP_127120753.1">
    <property type="nucleotide sequence ID" value="NZ_BHXQ01000001.1"/>
</dbReference>
<feature type="transmembrane region" description="Helical" evidence="1">
    <location>
        <begin position="7"/>
        <end position="25"/>
    </location>
</feature>
<feature type="transmembrane region" description="Helical" evidence="1">
    <location>
        <begin position="55"/>
        <end position="73"/>
    </location>
</feature>
<organism evidence="2 3">
    <name type="scientific">Chryseotalea sanaruensis</name>
    <dbReference type="NCBI Taxonomy" id="2482724"/>
    <lineage>
        <taxon>Bacteria</taxon>
        <taxon>Pseudomonadati</taxon>
        <taxon>Bacteroidota</taxon>
        <taxon>Cytophagia</taxon>
        <taxon>Cytophagales</taxon>
        <taxon>Chryseotaleaceae</taxon>
        <taxon>Chryseotalea</taxon>
    </lineage>
</organism>
<keyword evidence="1" id="KW-0812">Transmembrane</keyword>
<proteinExistence type="predicted"/>
<evidence type="ECO:0000313" key="2">
    <source>
        <dbReference type="EMBL" id="GCC50098.1"/>
    </source>
</evidence>
<gene>
    <name evidence="2" type="ORF">SanaruYs_03130</name>
</gene>
<evidence type="ECO:0000256" key="1">
    <source>
        <dbReference type="SAM" id="Phobius"/>
    </source>
</evidence>